<dbReference type="RefSeq" id="XP_009049069.1">
    <property type="nucleotide sequence ID" value="XM_009050821.1"/>
</dbReference>
<dbReference type="HOGENOM" id="CLU_055524_4_0_1"/>
<dbReference type="KEGG" id="lgi:LOTGIDRAFT_238638"/>
<dbReference type="PANTHER" id="PTHR19282:SF544">
    <property type="entry name" value="TETRASPANIN"/>
    <property type="match status" value="1"/>
</dbReference>
<keyword evidence="3 6" id="KW-0812">Transmembrane</keyword>
<dbReference type="OrthoDB" id="6254918at2759"/>
<dbReference type="PANTHER" id="PTHR19282">
    <property type="entry name" value="TETRASPANIN"/>
    <property type="match status" value="1"/>
</dbReference>
<evidence type="ECO:0000313" key="7">
    <source>
        <dbReference type="EMBL" id="ESP00260.1"/>
    </source>
</evidence>
<proteinExistence type="inferred from homology"/>
<dbReference type="InterPro" id="IPR000301">
    <property type="entry name" value="Tetraspanin_animals"/>
</dbReference>
<dbReference type="GeneID" id="20250817"/>
<dbReference type="InterPro" id="IPR018499">
    <property type="entry name" value="Tetraspanin/Peripherin"/>
</dbReference>
<feature type="transmembrane region" description="Helical" evidence="6">
    <location>
        <begin position="9"/>
        <end position="32"/>
    </location>
</feature>
<evidence type="ECO:0000256" key="5">
    <source>
        <dbReference type="ARBA" id="ARBA00023136"/>
    </source>
</evidence>
<evidence type="ECO:0000256" key="2">
    <source>
        <dbReference type="ARBA" id="ARBA00006840"/>
    </source>
</evidence>
<accession>V4CE73</accession>
<dbReference type="GO" id="GO:0005886">
    <property type="term" value="C:plasma membrane"/>
    <property type="evidence" value="ECO:0007669"/>
    <property type="project" value="TreeGrafter"/>
</dbReference>
<feature type="transmembrane region" description="Helical" evidence="6">
    <location>
        <begin position="242"/>
        <end position="270"/>
    </location>
</feature>
<evidence type="ECO:0000256" key="3">
    <source>
        <dbReference type="ARBA" id="ARBA00022692"/>
    </source>
</evidence>
<gene>
    <name evidence="7" type="ORF">LOTGIDRAFT_238638</name>
</gene>
<dbReference type="CTD" id="20250817"/>
<evidence type="ECO:0000256" key="6">
    <source>
        <dbReference type="RuleBase" id="RU361218"/>
    </source>
</evidence>
<sequence>MCSDKVAKFLLIVLNIIFLVFGAICLGIGIWVKVDQSSLMYITRAATNNKSINIPSLIESAAYLLIGGGAIIFVIAFFGFFGAIKKIKCFLFLYAIFILVILCLEVSAAILAIVFKSTFDMYAKKYLTKALTDQYVGPYIATDSLSLAFDYAQVKFKCCGIHNSSDYSTFSTWNTTWTQSSTGTQGTAIIPFTCCISSSPDSYPTEMNTFINGMADDNCPVSQASAYTDGCYDALWTFFKTYLYVTLGIGITVAVLEFIGLVSAFVLACTTDKNKVEDMRKY</sequence>
<dbReference type="EMBL" id="KB200802">
    <property type="protein sequence ID" value="ESP00260.1"/>
    <property type="molecule type" value="Genomic_DNA"/>
</dbReference>
<dbReference type="PIRSF" id="PIRSF002419">
    <property type="entry name" value="Tetraspanin"/>
    <property type="match status" value="1"/>
</dbReference>
<evidence type="ECO:0000313" key="8">
    <source>
        <dbReference type="Proteomes" id="UP000030746"/>
    </source>
</evidence>
<dbReference type="AlphaFoldDB" id="V4CE73"/>
<evidence type="ECO:0000256" key="4">
    <source>
        <dbReference type="ARBA" id="ARBA00022989"/>
    </source>
</evidence>
<dbReference type="Pfam" id="PF00335">
    <property type="entry name" value="Tetraspanin"/>
    <property type="match status" value="1"/>
</dbReference>
<keyword evidence="5 6" id="KW-0472">Membrane</keyword>
<feature type="transmembrane region" description="Helical" evidence="6">
    <location>
        <begin position="91"/>
        <end position="115"/>
    </location>
</feature>
<dbReference type="OMA" id="TIPLTCC"/>
<comment type="subcellular location">
    <subcellularLocation>
        <location evidence="1 6">Membrane</location>
        <topology evidence="1 6">Multi-pass membrane protein</topology>
    </subcellularLocation>
</comment>
<keyword evidence="4 6" id="KW-1133">Transmembrane helix</keyword>
<feature type="transmembrane region" description="Helical" evidence="6">
    <location>
        <begin position="61"/>
        <end position="84"/>
    </location>
</feature>
<organism evidence="7 8">
    <name type="scientific">Lottia gigantea</name>
    <name type="common">Giant owl limpet</name>
    <dbReference type="NCBI Taxonomy" id="225164"/>
    <lineage>
        <taxon>Eukaryota</taxon>
        <taxon>Metazoa</taxon>
        <taxon>Spiralia</taxon>
        <taxon>Lophotrochozoa</taxon>
        <taxon>Mollusca</taxon>
        <taxon>Gastropoda</taxon>
        <taxon>Patellogastropoda</taxon>
        <taxon>Lottioidea</taxon>
        <taxon>Lottiidae</taxon>
        <taxon>Lottia</taxon>
    </lineage>
</organism>
<evidence type="ECO:0000256" key="1">
    <source>
        <dbReference type="ARBA" id="ARBA00004141"/>
    </source>
</evidence>
<dbReference type="PRINTS" id="PR00259">
    <property type="entry name" value="TMFOUR"/>
</dbReference>
<dbReference type="Gene3D" id="1.10.1450.10">
    <property type="entry name" value="Tetraspanin"/>
    <property type="match status" value="1"/>
</dbReference>
<comment type="similarity">
    <text evidence="2 6">Belongs to the tetraspanin (TM4SF) family.</text>
</comment>
<name>V4CE73_LOTGI</name>
<reference evidence="7 8" key="1">
    <citation type="journal article" date="2013" name="Nature">
        <title>Insights into bilaterian evolution from three spiralian genomes.</title>
        <authorList>
            <person name="Simakov O."/>
            <person name="Marletaz F."/>
            <person name="Cho S.J."/>
            <person name="Edsinger-Gonzales E."/>
            <person name="Havlak P."/>
            <person name="Hellsten U."/>
            <person name="Kuo D.H."/>
            <person name="Larsson T."/>
            <person name="Lv J."/>
            <person name="Arendt D."/>
            <person name="Savage R."/>
            <person name="Osoegawa K."/>
            <person name="de Jong P."/>
            <person name="Grimwood J."/>
            <person name="Chapman J.A."/>
            <person name="Shapiro H."/>
            <person name="Aerts A."/>
            <person name="Otillar R.P."/>
            <person name="Terry A.Y."/>
            <person name="Boore J.L."/>
            <person name="Grigoriev I.V."/>
            <person name="Lindberg D.R."/>
            <person name="Seaver E.C."/>
            <person name="Weisblat D.A."/>
            <person name="Putnam N.H."/>
            <person name="Rokhsar D.S."/>
        </authorList>
    </citation>
    <scope>NUCLEOTIDE SEQUENCE [LARGE SCALE GENOMIC DNA]</scope>
</reference>
<dbReference type="Proteomes" id="UP000030746">
    <property type="component" value="Unassembled WGS sequence"/>
</dbReference>
<protein>
    <recommendedName>
        <fullName evidence="6">Tetraspanin</fullName>
    </recommendedName>
</protein>
<dbReference type="InterPro" id="IPR008952">
    <property type="entry name" value="Tetraspanin_EC2_sf"/>
</dbReference>
<keyword evidence="8" id="KW-1185">Reference proteome</keyword>
<dbReference type="SUPFAM" id="SSF48652">
    <property type="entry name" value="Tetraspanin"/>
    <property type="match status" value="1"/>
</dbReference>